<evidence type="ECO:0000256" key="8">
    <source>
        <dbReference type="ARBA" id="ARBA00023170"/>
    </source>
</evidence>
<keyword evidence="5" id="KW-0732">Signal</keyword>
<evidence type="ECO:0000256" key="3">
    <source>
        <dbReference type="ARBA" id="ARBA00022452"/>
    </source>
</evidence>
<dbReference type="GO" id="GO:0015344">
    <property type="term" value="F:siderophore uptake transmembrane transporter activity"/>
    <property type="evidence" value="ECO:0007669"/>
    <property type="project" value="TreeGrafter"/>
</dbReference>
<organism evidence="14 15">
    <name type="scientific">Akkermansia glycaniphila</name>
    <dbReference type="NCBI Taxonomy" id="1679444"/>
    <lineage>
        <taxon>Bacteria</taxon>
        <taxon>Pseudomonadati</taxon>
        <taxon>Verrucomicrobiota</taxon>
        <taxon>Verrucomicrobiia</taxon>
        <taxon>Verrucomicrobiales</taxon>
        <taxon>Akkermansiaceae</taxon>
        <taxon>Akkermansia</taxon>
    </lineage>
</organism>
<dbReference type="PANTHER" id="PTHR30069:SF29">
    <property type="entry name" value="HEMOGLOBIN AND HEMOGLOBIN-HAPTOGLOBIN-BINDING PROTEIN 1-RELATED"/>
    <property type="match status" value="1"/>
</dbReference>
<dbReference type="PROSITE" id="PS52016">
    <property type="entry name" value="TONB_DEPENDENT_REC_3"/>
    <property type="match status" value="1"/>
</dbReference>
<gene>
    <name evidence="14" type="ORF">PYTT_1115</name>
</gene>
<dbReference type="EMBL" id="LT629973">
    <property type="protein sequence ID" value="SEH83756.1"/>
    <property type="molecule type" value="Genomic_DNA"/>
</dbReference>
<evidence type="ECO:0000313" key="15">
    <source>
        <dbReference type="Proteomes" id="UP000176204"/>
    </source>
</evidence>
<dbReference type="InterPro" id="IPR039426">
    <property type="entry name" value="TonB-dep_rcpt-like"/>
</dbReference>
<dbReference type="Proteomes" id="UP000176204">
    <property type="component" value="Chromosome I"/>
</dbReference>
<comment type="subcellular location">
    <subcellularLocation>
        <location evidence="1 10">Cell outer membrane</location>
        <topology evidence="1 10">Multi-pass membrane protein</topology>
    </subcellularLocation>
</comment>
<keyword evidence="7 10" id="KW-0472">Membrane</keyword>
<dbReference type="SUPFAM" id="SSF56935">
    <property type="entry name" value="Porins"/>
    <property type="match status" value="1"/>
</dbReference>
<dbReference type="PANTHER" id="PTHR30069">
    <property type="entry name" value="TONB-DEPENDENT OUTER MEMBRANE RECEPTOR"/>
    <property type="match status" value="1"/>
</dbReference>
<evidence type="ECO:0000259" key="12">
    <source>
        <dbReference type="Pfam" id="PF00593"/>
    </source>
</evidence>
<dbReference type="STRING" id="1679444.PYTT_1115"/>
<evidence type="ECO:0000256" key="2">
    <source>
        <dbReference type="ARBA" id="ARBA00022448"/>
    </source>
</evidence>
<keyword evidence="9 10" id="KW-0998">Cell outer membrane</keyword>
<keyword evidence="6 11" id="KW-0798">TonB box</keyword>
<name>A0A1H6L5K8_9BACT</name>
<dbReference type="InterPro" id="IPR037066">
    <property type="entry name" value="Plug_dom_sf"/>
</dbReference>
<evidence type="ECO:0000256" key="6">
    <source>
        <dbReference type="ARBA" id="ARBA00023077"/>
    </source>
</evidence>
<dbReference type="Gene3D" id="2.40.170.20">
    <property type="entry name" value="TonB-dependent receptor, beta-barrel domain"/>
    <property type="match status" value="1"/>
</dbReference>
<keyword evidence="2 10" id="KW-0813">Transport</keyword>
<feature type="domain" description="TonB-dependent receptor-like beta-barrel" evidence="12">
    <location>
        <begin position="226"/>
        <end position="603"/>
    </location>
</feature>
<dbReference type="Pfam" id="PF07715">
    <property type="entry name" value="Plug"/>
    <property type="match status" value="1"/>
</dbReference>
<keyword evidence="15" id="KW-1185">Reference proteome</keyword>
<dbReference type="InterPro" id="IPR036942">
    <property type="entry name" value="Beta-barrel_TonB_sf"/>
</dbReference>
<evidence type="ECO:0000259" key="13">
    <source>
        <dbReference type="Pfam" id="PF07715"/>
    </source>
</evidence>
<dbReference type="AlphaFoldDB" id="A0A1H6L5K8"/>
<dbReference type="KEGG" id="agl:PYTT_1115"/>
<evidence type="ECO:0000256" key="1">
    <source>
        <dbReference type="ARBA" id="ARBA00004571"/>
    </source>
</evidence>
<reference evidence="15" key="1">
    <citation type="submission" date="2016-09" db="EMBL/GenBank/DDBJ databases">
        <authorList>
            <person name="Koehorst J."/>
        </authorList>
    </citation>
    <scope>NUCLEOTIDE SEQUENCE [LARGE SCALE GENOMIC DNA]</scope>
</reference>
<dbReference type="GO" id="GO:0009279">
    <property type="term" value="C:cell outer membrane"/>
    <property type="evidence" value="ECO:0007669"/>
    <property type="project" value="UniProtKB-SubCell"/>
</dbReference>
<dbReference type="Pfam" id="PF00593">
    <property type="entry name" value="TonB_dep_Rec_b-barrel"/>
    <property type="match status" value="1"/>
</dbReference>
<keyword evidence="8 14" id="KW-0675">Receptor</keyword>
<evidence type="ECO:0000256" key="11">
    <source>
        <dbReference type="RuleBase" id="RU003357"/>
    </source>
</evidence>
<feature type="domain" description="TonB-dependent receptor plug" evidence="13">
    <location>
        <begin position="37"/>
        <end position="147"/>
    </location>
</feature>
<proteinExistence type="inferred from homology"/>
<evidence type="ECO:0000256" key="7">
    <source>
        <dbReference type="ARBA" id="ARBA00023136"/>
    </source>
</evidence>
<keyword evidence="3 10" id="KW-1134">Transmembrane beta strand</keyword>
<accession>A0A1H6L5K8</accession>
<evidence type="ECO:0000313" key="14">
    <source>
        <dbReference type="EMBL" id="SEH83756.1"/>
    </source>
</evidence>
<protein>
    <submittedName>
        <fullName evidence="14">Tonb-dependent receptor beta-barrel</fullName>
    </submittedName>
</protein>
<dbReference type="Gene3D" id="2.170.130.10">
    <property type="entry name" value="TonB-dependent receptor, plug domain"/>
    <property type="match status" value="1"/>
</dbReference>
<dbReference type="CDD" id="cd01347">
    <property type="entry name" value="ligand_gated_channel"/>
    <property type="match status" value="1"/>
</dbReference>
<comment type="similarity">
    <text evidence="10 11">Belongs to the TonB-dependent receptor family.</text>
</comment>
<dbReference type="InterPro" id="IPR012910">
    <property type="entry name" value="Plug_dom"/>
</dbReference>
<sequence length="638" mass="69701">MAMAGGCAFSQAATNQDVELPPVTVAAHDGVEVPYNNTGVSVSILNSEQLQKEGVVTMTEALTRVPGLYTTTGGSSYQRGSVSYARIRGMNSADYTLTMVDGMRLYRIGALAGPVFMGTTDLFSIGNTEVVRGSEGAVYGAGAIGGVVATGTPQGQGKPSFKVFTEAGSFDSFTGAAIAQGQVGKLDYFVSATYERTNNDPTTAAPILDRHAAKFEQWSEAVRLGYQISDSTKLTFTYRRQDAQANQPQACATDYDPVTFAPMYGGFARVTDYYRTNLATMKLDTQVNKIWSSSLMVGYYGFDFTDTYSPLFTGYDTFDSNLRNVQIEWRNLMQWNKQHRTTAGFAWNRAQFVSNYETRNLENTYGLFAEHMYSPVSNLDLSAAARLDSSTIWNELFTYRAAASWKVTGDKSPTRLFGSFGSGYRAPSAFERFADCTIGYSRYKGNPDLKVSKSLGGDLGVEQRVADKHYLTVTGFWTRINDQIGATADYSSWTNYSYATAVGVECSLRGEFGDAWNSGYTLAYTYTVPKNNSDQQLSYTARSVWSADIHTSPIASVTTGLGVTAASGRSAGVGSHIDSYCVLRWYARWQATDNLAFHVRVENMGNDRFVTQPDYSGNSTYDIISAGTAVYGGVTLTF</sequence>
<evidence type="ECO:0000256" key="4">
    <source>
        <dbReference type="ARBA" id="ARBA00022692"/>
    </source>
</evidence>
<evidence type="ECO:0000256" key="5">
    <source>
        <dbReference type="ARBA" id="ARBA00022729"/>
    </source>
</evidence>
<dbReference type="GO" id="GO:0044718">
    <property type="term" value="P:siderophore transmembrane transport"/>
    <property type="evidence" value="ECO:0007669"/>
    <property type="project" value="TreeGrafter"/>
</dbReference>
<evidence type="ECO:0000256" key="9">
    <source>
        <dbReference type="ARBA" id="ARBA00023237"/>
    </source>
</evidence>
<dbReference type="InterPro" id="IPR000531">
    <property type="entry name" value="Beta-barrel_TonB"/>
</dbReference>
<evidence type="ECO:0000256" key="10">
    <source>
        <dbReference type="PROSITE-ProRule" id="PRU01360"/>
    </source>
</evidence>
<keyword evidence="4 10" id="KW-0812">Transmembrane</keyword>